<feature type="transmembrane region" description="Helical" evidence="1">
    <location>
        <begin position="142"/>
        <end position="162"/>
    </location>
</feature>
<evidence type="ECO:0000256" key="1">
    <source>
        <dbReference type="SAM" id="Phobius"/>
    </source>
</evidence>
<reference evidence="3" key="1">
    <citation type="journal article" date="2019" name="Int. J. Syst. Evol. Microbiol.">
        <title>The Global Catalogue of Microorganisms (GCM) 10K type strain sequencing project: providing services to taxonomists for standard genome sequencing and annotation.</title>
        <authorList>
            <consortium name="The Broad Institute Genomics Platform"/>
            <consortium name="The Broad Institute Genome Sequencing Center for Infectious Disease"/>
            <person name="Wu L."/>
            <person name="Ma J."/>
        </authorList>
    </citation>
    <scope>NUCLEOTIDE SEQUENCE [LARGE SCALE GENOMIC DNA]</scope>
    <source>
        <strain evidence="3">CGMCC 4.1782</strain>
    </source>
</reference>
<name>A0ABW5CXN6_9BACT</name>
<evidence type="ECO:0000313" key="2">
    <source>
        <dbReference type="EMBL" id="MFD2246759.1"/>
    </source>
</evidence>
<keyword evidence="1" id="KW-1133">Transmembrane helix</keyword>
<gene>
    <name evidence="2" type="ORF">ACFSKP_10875</name>
</gene>
<organism evidence="2 3">
    <name type="scientific">Pontibacter ruber</name>
    <dbReference type="NCBI Taxonomy" id="1343895"/>
    <lineage>
        <taxon>Bacteria</taxon>
        <taxon>Pseudomonadati</taxon>
        <taxon>Bacteroidota</taxon>
        <taxon>Cytophagia</taxon>
        <taxon>Cytophagales</taxon>
        <taxon>Hymenobacteraceae</taxon>
        <taxon>Pontibacter</taxon>
    </lineage>
</organism>
<dbReference type="RefSeq" id="WP_250428537.1">
    <property type="nucleotide sequence ID" value="NZ_JALPRR010000001.1"/>
</dbReference>
<sequence>MIDIVKNLLIGFFAVAVLLPVVRFALRTLSPARNAEVLSNEDTKYIQKKEWRLMIAYFFFATVLSVFGAGALAMLSSILHMSKEHMFVLTPNFSALFAPGLLLGLTLALLPLRLAQRALLGYDYDLYKTFMRQQEGERSNRAYAILLVIMLLISGIVAWFALQWHVTIDEKQLQITNLLQQERTYNLQDITKIQHLGHEGQYLVDFNDGTNLNTTYLKPVQLEMIALLAERSGHRVIR</sequence>
<proteinExistence type="predicted"/>
<dbReference type="EMBL" id="JBHUIM010000001">
    <property type="protein sequence ID" value="MFD2246759.1"/>
    <property type="molecule type" value="Genomic_DNA"/>
</dbReference>
<feature type="transmembrane region" description="Helical" evidence="1">
    <location>
        <begin position="51"/>
        <end position="75"/>
    </location>
</feature>
<feature type="transmembrane region" description="Helical" evidence="1">
    <location>
        <begin position="87"/>
        <end position="110"/>
    </location>
</feature>
<protein>
    <submittedName>
        <fullName evidence="2">Uncharacterized protein</fullName>
    </submittedName>
</protein>
<keyword evidence="1" id="KW-0812">Transmembrane</keyword>
<evidence type="ECO:0000313" key="3">
    <source>
        <dbReference type="Proteomes" id="UP001597374"/>
    </source>
</evidence>
<comment type="caution">
    <text evidence="2">The sequence shown here is derived from an EMBL/GenBank/DDBJ whole genome shotgun (WGS) entry which is preliminary data.</text>
</comment>
<keyword evidence="1" id="KW-0472">Membrane</keyword>
<dbReference type="Proteomes" id="UP001597374">
    <property type="component" value="Unassembled WGS sequence"/>
</dbReference>
<keyword evidence="3" id="KW-1185">Reference proteome</keyword>
<accession>A0ABW5CXN6</accession>